<dbReference type="SUPFAM" id="SSF46689">
    <property type="entry name" value="Homeodomain-like"/>
    <property type="match status" value="2"/>
</dbReference>
<evidence type="ECO:0000313" key="6">
    <source>
        <dbReference type="EMBL" id="SFI99324.1"/>
    </source>
</evidence>
<dbReference type="EMBL" id="FORP01000002">
    <property type="protein sequence ID" value="SFI99324.1"/>
    <property type="molecule type" value="Genomic_DNA"/>
</dbReference>
<accession>A0A1I3MQC2</accession>
<feature type="compositionally biased region" description="Polar residues" evidence="4">
    <location>
        <begin position="290"/>
        <end position="301"/>
    </location>
</feature>
<sequence length="301" mass="32399">MDPLDELRALVLGAVGVGGVRKVRVLDDITLTTVDEPLPPRSAMTGPSFAVVAQGVKRTTLNGIHHDYHAGQYLVVPLDLPVTGQALVASPDAPLVVLSMTLNTHAIAPLLLETGVPAKTSTPTGLATSDASPELLDPVVRLLRVLDRPDDLRVLAPGYRREILWRLLTGEQGPLVRQIGTTDGHLGHIARAIRWLRENYAAPVSVAELAKVAGMSESTFHRHFRSATSMTPIEYRQQIRLQRARVLLAAGTTSVAEAGYLVGYESASQFNREYRRAFGVSPGAHRSAVPTASSGSGHRPR</sequence>
<dbReference type="Pfam" id="PF12833">
    <property type="entry name" value="HTH_18"/>
    <property type="match status" value="1"/>
</dbReference>
<evidence type="ECO:0000259" key="5">
    <source>
        <dbReference type="PROSITE" id="PS01124"/>
    </source>
</evidence>
<dbReference type="Gene3D" id="1.10.10.60">
    <property type="entry name" value="Homeodomain-like"/>
    <property type="match status" value="2"/>
</dbReference>
<dbReference type="Pfam" id="PF06719">
    <property type="entry name" value="AraC_N"/>
    <property type="match status" value="1"/>
</dbReference>
<evidence type="ECO:0000313" key="7">
    <source>
        <dbReference type="Proteomes" id="UP000199025"/>
    </source>
</evidence>
<dbReference type="SMART" id="SM00342">
    <property type="entry name" value="HTH_ARAC"/>
    <property type="match status" value="1"/>
</dbReference>
<feature type="domain" description="HTH araC/xylS-type" evidence="5">
    <location>
        <begin position="190"/>
        <end position="288"/>
    </location>
</feature>
<organism evidence="6 7">
    <name type="scientific">Amycolatopsis sacchari</name>
    <dbReference type="NCBI Taxonomy" id="115433"/>
    <lineage>
        <taxon>Bacteria</taxon>
        <taxon>Bacillati</taxon>
        <taxon>Actinomycetota</taxon>
        <taxon>Actinomycetes</taxon>
        <taxon>Pseudonocardiales</taxon>
        <taxon>Pseudonocardiaceae</taxon>
        <taxon>Amycolatopsis</taxon>
    </lineage>
</organism>
<dbReference type="STRING" id="115433.SAMN05421835_102435"/>
<feature type="region of interest" description="Disordered" evidence="4">
    <location>
        <begin position="281"/>
        <end position="301"/>
    </location>
</feature>
<dbReference type="AlphaFoldDB" id="A0A1I3MQC2"/>
<name>A0A1I3MQC2_9PSEU</name>
<keyword evidence="1" id="KW-0805">Transcription regulation</keyword>
<dbReference type="InterPro" id="IPR009057">
    <property type="entry name" value="Homeodomain-like_sf"/>
</dbReference>
<dbReference type="PANTHER" id="PTHR43436">
    <property type="entry name" value="ARAC-FAMILY TRANSCRIPTIONAL REGULATOR"/>
    <property type="match status" value="1"/>
</dbReference>
<proteinExistence type="predicted"/>
<protein>
    <submittedName>
        <fullName evidence="6">AraC-type DNA-binding protein</fullName>
    </submittedName>
</protein>
<keyword evidence="7" id="KW-1185">Reference proteome</keyword>
<evidence type="ECO:0000256" key="3">
    <source>
        <dbReference type="ARBA" id="ARBA00023163"/>
    </source>
</evidence>
<dbReference type="PANTHER" id="PTHR43436:SF1">
    <property type="entry name" value="TRANSCRIPTIONAL REGULATORY PROTEIN"/>
    <property type="match status" value="1"/>
</dbReference>
<dbReference type="PROSITE" id="PS01124">
    <property type="entry name" value="HTH_ARAC_FAMILY_2"/>
    <property type="match status" value="1"/>
</dbReference>
<reference evidence="6 7" key="1">
    <citation type="submission" date="2016-10" db="EMBL/GenBank/DDBJ databases">
        <authorList>
            <person name="de Groot N.N."/>
        </authorList>
    </citation>
    <scope>NUCLEOTIDE SEQUENCE [LARGE SCALE GENOMIC DNA]</scope>
    <source>
        <strain evidence="6 7">DSM 44468</strain>
    </source>
</reference>
<dbReference type="InterPro" id="IPR018062">
    <property type="entry name" value="HTH_AraC-typ_CS"/>
</dbReference>
<gene>
    <name evidence="6" type="ORF">SAMN05421835_102435</name>
</gene>
<evidence type="ECO:0000256" key="2">
    <source>
        <dbReference type="ARBA" id="ARBA00023125"/>
    </source>
</evidence>
<dbReference type="Proteomes" id="UP000199025">
    <property type="component" value="Unassembled WGS sequence"/>
</dbReference>
<dbReference type="GO" id="GO:0003700">
    <property type="term" value="F:DNA-binding transcription factor activity"/>
    <property type="evidence" value="ECO:0007669"/>
    <property type="project" value="InterPro"/>
</dbReference>
<dbReference type="PROSITE" id="PS00041">
    <property type="entry name" value="HTH_ARAC_FAMILY_1"/>
    <property type="match status" value="1"/>
</dbReference>
<dbReference type="OrthoDB" id="34150at2"/>
<keyword evidence="2 6" id="KW-0238">DNA-binding</keyword>
<evidence type="ECO:0000256" key="4">
    <source>
        <dbReference type="SAM" id="MobiDB-lite"/>
    </source>
</evidence>
<dbReference type="RefSeq" id="WP_091504727.1">
    <property type="nucleotide sequence ID" value="NZ_CBDQZW010000007.1"/>
</dbReference>
<keyword evidence="3" id="KW-0804">Transcription</keyword>
<dbReference type="InterPro" id="IPR018060">
    <property type="entry name" value="HTH_AraC"/>
</dbReference>
<dbReference type="InterPro" id="IPR009594">
    <property type="entry name" value="Tscrpt_reg_HTH_AraC_N"/>
</dbReference>
<dbReference type="GO" id="GO:0043565">
    <property type="term" value="F:sequence-specific DNA binding"/>
    <property type="evidence" value="ECO:0007669"/>
    <property type="project" value="InterPro"/>
</dbReference>
<evidence type="ECO:0000256" key="1">
    <source>
        <dbReference type="ARBA" id="ARBA00023015"/>
    </source>
</evidence>